<gene>
    <name evidence="3" type="ORF">LEL_02660</name>
</gene>
<feature type="compositionally biased region" description="Acidic residues" evidence="1">
    <location>
        <begin position="454"/>
        <end position="464"/>
    </location>
</feature>
<dbReference type="AlphaFoldDB" id="A0A168IER3"/>
<dbReference type="EMBL" id="AZHF01000002">
    <property type="protein sequence ID" value="OAA79174.1"/>
    <property type="molecule type" value="Genomic_DNA"/>
</dbReference>
<dbReference type="GO" id="GO:0045893">
    <property type="term" value="P:positive regulation of DNA-templated transcription"/>
    <property type="evidence" value="ECO:0007669"/>
    <property type="project" value="TreeGrafter"/>
</dbReference>
<dbReference type="InterPro" id="IPR009349">
    <property type="entry name" value="TRIP4/RQT4_C2HC5_Znf"/>
</dbReference>
<dbReference type="InterPro" id="IPR039128">
    <property type="entry name" value="TRIP4-like"/>
</dbReference>
<proteinExistence type="predicted"/>
<organism evidence="3 4">
    <name type="scientific">Akanthomyces lecanii RCEF 1005</name>
    <dbReference type="NCBI Taxonomy" id="1081108"/>
    <lineage>
        <taxon>Eukaryota</taxon>
        <taxon>Fungi</taxon>
        <taxon>Dikarya</taxon>
        <taxon>Ascomycota</taxon>
        <taxon>Pezizomycotina</taxon>
        <taxon>Sordariomycetes</taxon>
        <taxon>Hypocreomycetidae</taxon>
        <taxon>Hypocreales</taxon>
        <taxon>Cordycipitaceae</taxon>
        <taxon>Akanthomyces</taxon>
        <taxon>Cordyceps confragosa</taxon>
    </lineage>
</organism>
<dbReference type="Proteomes" id="UP000076881">
    <property type="component" value="Unassembled WGS sequence"/>
</dbReference>
<accession>A0A168IER3</accession>
<feature type="compositionally biased region" description="Low complexity" evidence="1">
    <location>
        <begin position="157"/>
        <end position="173"/>
    </location>
</feature>
<dbReference type="GO" id="GO:0180022">
    <property type="term" value="C:RQC-trigger complex"/>
    <property type="evidence" value="ECO:0007669"/>
    <property type="project" value="InterPro"/>
</dbReference>
<feature type="compositionally biased region" description="Low complexity" evidence="1">
    <location>
        <begin position="61"/>
        <end position="78"/>
    </location>
</feature>
<feature type="compositionally biased region" description="Basic residues" evidence="1">
    <location>
        <begin position="85"/>
        <end position="97"/>
    </location>
</feature>
<evidence type="ECO:0000259" key="2">
    <source>
        <dbReference type="Pfam" id="PF06221"/>
    </source>
</evidence>
<feature type="compositionally biased region" description="Basic and acidic residues" evidence="1">
    <location>
        <begin position="444"/>
        <end position="453"/>
    </location>
</feature>
<evidence type="ECO:0000256" key="1">
    <source>
        <dbReference type="SAM" id="MobiDB-lite"/>
    </source>
</evidence>
<dbReference type="GO" id="GO:0008270">
    <property type="term" value="F:zinc ion binding"/>
    <property type="evidence" value="ECO:0007669"/>
    <property type="project" value="InterPro"/>
</dbReference>
<dbReference type="STRING" id="1081108.A0A168IER3"/>
<dbReference type="PANTHER" id="PTHR12963:SF4">
    <property type="entry name" value="ACTIVATING SIGNAL COINTEGRATOR 1"/>
    <property type="match status" value="1"/>
</dbReference>
<feature type="compositionally biased region" description="Basic and acidic residues" evidence="1">
    <location>
        <begin position="523"/>
        <end position="532"/>
    </location>
</feature>
<dbReference type="OrthoDB" id="338816at2759"/>
<dbReference type="GO" id="GO:0072344">
    <property type="term" value="P:rescue of stalled ribosome"/>
    <property type="evidence" value="ECO:0007669"/>
    <property type="project" value="InterPro"/>
</dbReference>
<keyword evidence="4" id="KW-1185">Reference proteome</keyword>
<feature type="compositionally biased region" description="Low complexity" evidence="1">
    <location>
        <begin position="139"/>
        <end position="150"/>
    </location>
</feature>
<feature type="region of interest" description="Disordered" evidence="1">
    <location>
        <begin position="312"/>
        <end position="333"/>
    </location>
</feature>
<feature type="compositionally biased region" description="Polar residues" evidence="1">
    <location>
        <begin position="187"/>
        <end position="216"/>
    </location>
</feature>
<dbReference type="PANTHER" id="PTHR12963">
    <property type="entry name" value="THYROID RECEPTOR INTERACTING PROTEIN RELATED"/>
    <property type="match status" value="1"/>
</dbReference>
<feature type="compositionally biased region" description="Polar residues" evidence="1">
    <location>
        <begin position="129"/>
        <end position="138"/>
    </location>
</feature>
<protein>
    <submittedName>
        <fullName evidence="3">C2HC5 finger protein</fullName>
    </submittedName>
</protein>
<evidence type="ECO:0000313" key="4">
    <source>
        <dbReference type="Proteomes" id="UP000076881"/>
    </source>
</evidence>
<reference evidence="3 4" key="1">
    <citation type="journal article" date="2016" name="Genome Biol. Evol.">
        <title>Divergent and convergent evolution of fungal pathogenicity.</title>
        <authorList>
            <person name="Shang Y."/>
            <person name="Xiao G."/>
            <person name="Zheng P."/>
            <person name="Cen K."/>
            <person name="Zhan S."/>
            <person name="Wang C."/>
        </authorList>
    </citation>
    <scope>NUCLEOTIDE SEQUENCE [LARGE SCALE GENOMIC DNA]</scope>
    <source>
        <strain evidence="3 4">RCEF 1005</strain>
    </source>
</reference>
<dbReference type="Pfam" id="PF06221">
    <property type="entry name" value="zf-C2HC5"/>
    <property type="match status" value="1"/>
</dbReference>
<feature type="domain" description="TRIP4/RQT4 C2HC5-type zinc finger" evidence="2">
    <location>
        <begin position="247"/>
        <end position="297"/>
    </location>
</feature>
<feature type="region of interest" description="Disordered" evidence="1">
    <location>
        <begin position="440"/>
        <end position="573"/>
    </location>
</feature>
<evidence type="ECO:0000313" key="3">
    <source>
        <dbReference type="EMBL" id="OAA79174.1"/>
    </source>
</evidence>
<sequence>MSQAQLSQLLPLPEEELQQVLDYARTLSKADAASHFSNLLGDSPLAVDFIASFNARRETPAAAAPSAVAASSTATSSSGIDSVPRPKRGGPRKKKAPLHTPQARLVDSYTGPLGTAYSKKDTDLEYISQRASAPTSNHASRPATPPSASSHPPPKPQQQQQQQQAPKQHASSAGFLIADALSKQPKSKSSPGTRSSTPKPSGGATTKISISGGTPMAGQSTAIADLDSAIRALEVSTNPSLDNPRARRCRCVATRHPLQTAAPNCLSCGKVVCVKEGLGPCTYCGAALLSPDEVQVLVRELKDQRGRERMAAHASTHRRAEISQKPAPFSQPRGNFGTAAVDAGPSLAEAAARAREHRDRLLNFQAENAQRTTVRDEASDFDVTAAVAGTGGNMWAKPEDRARELKRQQKILREMEWNARPEYEKRQQVMSIDLVNGRVVRKMAPAERPRTPEETETDDDDGGGGEEPILSRGAAALPGGGRGTGGAFSSNPLLGSLMKPVFKPAKGKETATATAGDNEDVVAGDKDAARQRRAERKGWRRVQDDQDDNEGMILDGGIHGHAIGAAGDEPDCG</sequence>
<feature type="region of interest" description="Disordered" evidence="1">
    <location>
        <begin position="61"/>
        <end position="216"/>
    </location>
</feature>
<name>A0A168IER3_CORDF</name>
<dbReference type="GO" id="GO:0005634">
    <property type="term" value="C:nucleus"/>
    <property type="evidence" value="ECO:0007669"/>
    <property type="project" value="InterPro"/>
</dbReference>
<comment type="caution">
    <text evidence="3">The sequence shown here is derived from an EMBL/GenBank/DDBJ whole genome shotgun (WGS) entry which is preliminary data.</text>
</comment>